<evidence type="ECO:0000313" key="1">
    <source>
        <dbReference type="EMBL" id="RVW40413.1"/>
    </source>
</evidence>
<sequence length="95" mass="10573">MAYVEKGNAIPGILKDESLEKQASRIGFSSSMSMLPPNSVSSSMGTHLDPNVTVNYELILPQVFARCIRLLLVVHFNRLRLRDLEAMTEVVALEL</sequence>
<evidence type="ECO:0000313" key="2">
    <source>
        <dbReference type="Proteomes" id="UP000288805"/>
    </source>
</evidence>
<reference evidence="1 2" key="1">
    <citation type="journal article" date="2018" name="PLoS Genet.">
        <title>Population sequencing reveals clonal diversity and ancestral inbreeding in the grapevine cultivar Chardonnay.</title>
        <authorList>
            <person name="Roach M.J."/>
            <person name="Johnson D.L."/>
            <person name="Bohlmann J."/>
            <person name="van Vuuren H.J."/>
            <person name="Jones S.J."/>
            <person name="Pretorius I.S."/>
            <person name="Schmidt S.A."/>
            <person name="Borneman A.R."/>
        </authorList>
    </citation>
    <scope>NUCLEOTIDE SEQUENCE [LARGE SCALE GENOMIC DNA]</scope>
    <source>
        <strain evidence="2">cv. Chardonnay</strain>
        <tissue evidence="1">Leaf</tissue>
    </source>
</reference>
<name>A0A438DY41_VITVI</name>
<protein>
    <submittedName>
        <fullName evidence="1">Uncharacterized protein</fullName>
    </submittedName>
</protein>
<organism evidence="1 2">
    <name type="scientific">Vitis vinifera</name>
    <name type="common">Grape</name>
    <dbReference type="NCBI Taxonomy" id="29760"/>
    <lineage>
        <taxon>Eukaryota</taxon>
        <taxon>Viridiplantae</taxon>
        <taxon>Streptophyta</taxon>
        <taxon>Embryophyta</taxon>
        <taxon>Tracheophyta</taxon>
        <taxon>Spermatophyta</taxon>
        <taxon>Magnoliopsida</taxon>
        <taxon>eudicotyledons</taxon>
        <taxon>Gunneridae</taxon>
        <taxon>Pentapetalae</taxon>
        <taxon>rosids</taxon>
        <taxon>Vitales</taxon>
        <taxon>Vitaceae</taxon>
        <taxon>Viteae</taxon>
        <taxon>Vitis</taxon>
    </lineage>
</organism>
<dbReference type="Proteomes" id="UP000288805">
    <property type="component" value="Unassembled WGS sequence"/>
</dbReference>
<dbReference type="AlphaFoldDB" id="A0A438DY41"/>
<gene>
    <name evidence="1" type="ORF">CK203_090056</name>
</gene>
<comment type="caution">
    <text evidence="1">The sequence shown here is derived from an EMBL/GenBank/DDBJ whole genome shotgun (WGS) entry which is preliminary data.</text>
</comment>
<proteinExistence type="predicted"/>
<accession>A0A438DY41</accession>
<dbReference type="EMBL" id="QGNW01001459">
    <property type="protein sequence ID" value="RVW40413.1"/>
    <property type="molecule type" value="Genomic_DNA"/>
</dbReference>